<dbReference type="PROSITE" id="PS50828">
    <property type="entry name" value="SMR"/>
    <property type="match status" value="1"/>
</dbReference>
<gene>
    <name evidence="3" type="ORF">HKX39_03160</name>
</gene>
<feature type="coiled-coil region" evidence="1">
    <location>
        <begin position="4"/>
        <end position="31"/>
    </location>
</feature>
<keyword evidence="4" id="KW-1185">Reference proteome</keyword>
<feature type="domain" description="Smr" evidence="2">
    <location>
        <begin position="147"/>
        <end position="228"/>
    </location>
</feature>
<dbReference type="Proteomes" id="UP000537862">
    <property type="component" value="Unassembled WGS sequence"/>
</dbReference>
<dbReference type="AlphaFoldDB" id="A0A849P579"/>
<organism evidence="3 4">
    <name type="scientific">Pelistega suis</name>
    <dbReference type="NCBI Taxonomy" id="1631957"/>
    <lineage>
        <taxon>Bacteria</taxon>
        <taxon>Pseudomonadati</taxon>
        <taxon>Pseudomonadota</taxon>
        <taxon>Betaproteobacteria</taxon>
        <taxon>Burkholderiales</taxon>
        <taxon>Alcaligenaceae</taxon>
        <taxon>Pelistega</taxon>
    </lineage>
</organism>
<accession>A0A849P579</accession>
<name>A0A849P579_9BURK</name>
<proteinExistence type="predicted"/>
<protein>
    <recommendedName>
        <fullName evidence="2">Smr domain-containing protein</fullName>
    </recommendedName>
</protein>
<reference evidence="3 4" key="1">
    <citation type="submission" date="2020-05" db="EMBL/GenBank/DDBJ databases">
        <authorList>
            <person name="Niu N."/>
        </authorList>
    </citation>
    <scope>NUCLEOTIDE SEQUENCE [LARGE SCALE GENOMIC DNA]</scope>
    <source>
        <strain evidence="3 4">3340-03</strain>
    </source>
</reference>
<dbReference type="PANTHER" id="PTHR35562:SF2">
    <property type="entry name" value="DNA ENDONUCLEASE SMRA-RELATED"/>
    <property type="match status" value="1"/>
</dbReference>
<dbReference type="InterPro" id="IPR036063">
    <property type="entry name" value="Smr_dom_sf"/>
</dbReference>
<dbReference type="InterPro" id="IPR002625">
    <property type="entry name" value="Smr_dom"/>
</dbReference>
<evidence type="ECO:0000313" key="3">
    <source>
        <dbReference type="EMBL" id="NOL51173.1"/>
    </source>
</evidence>
<dbReference type="RefSeq" id="WP_171679843.1">
    <property type="nucleotide sequence ID" value="NZ_JABGBN010000001.1"/>
</dbReference>
<keyword evidence="1" id="KW-0175">Coiled coil</keyword>
<evidence type="ECO:0000259" key="2">
    <source>
        <dbReference type="PROSITE" id="PS50828"/>
    </source>
</evidence>
<evidence type="ECO:0000256" key="1">
    <source>
        <dbReference type="SAM" id="Coils"/>
    </source>
</evidence>
<dbReference type="SMART" id="SM00463">
    <property type="entry name" value="SMR"/>
    <property type="match status" value="1"/>
</dbReference>
<dbReference type="EMBL" id="JABGBN010000001">
    <property type="protein sequence ID" value="NOL51173.1"/>
    <property type="molecule type" value="Genomic_DNA"/>
</dbReference>
<sequence length="230" mass="25847">MKAIKGELQALKKLQKQFVQEKNKLEKQAFEQKKQSALAQGKVPPLSQDDIQLFHQTLRGVTPLTDTNRIDKKAAPLKNPEFYRAKREQAEGEPHLLMPKRTKAPATRPVKPSHIQPQDEYTYLAEGIGKDVLSKLKQLVWPIEATLDLHGATLEQATIRFDRFVITCFEHNVKCFMIIHGKGYGSKDGKTVLKQRVISWLRDLDQIAAFIPAPESMGGEGALIILGKGS</sequence>
<evidence type="ECO:0000313" key="4">
    <source>
        <dbReference type="Proteomes" id="UP000537862"/>
    </source>
</evidence>
<dbReference type="Gene3D" id="3.30.1370.110">
    <property type="match status" value="1"/>
</dbReference>
<dbReference type="PANTHER" id="PTHR35562">
    <property type="entry name" value="DNA ENDONUCLEASE SMRA-RELATED"/>
    <property type="match status" value="1"/>
</dbReference>
<dbReference type="Pfam" id="PF01713">
    <property type="entry name" value="Smr"/>
    <property type="match status" value="1"/>
</dbReference>
<dbReference type="SUPFAM" id="SSF160443">
    <property type="entry name" value="SMR domain-like"/>
    <property type="match status" value="1"/>
</dbReference>
<comment type="caution">
    <text evidence="3">The sequence shown here is derived from an EMBL/GenBank/DDBJ whole genome shotgun (WGS) entry which is preliminary data.</text>
</comment>